<dbReference type="SUPFAM" id="SSF50998">
    <property type="entry name" value="Quinoprotein alcohol dehydrogenase-like"/>
    <property type="match status" value="1"/>
</dbReference>
<protein>
    <recommendedName>
        <fullName evidence="2">Pyrrolo-quinoline quinone repeat domain-containing protein</fullName>
    </recommendedName>
</protein>
<reference evidence="3 4" key="1">
    <citation type="journal article" date="2014" name="PLoS Genet.">
        <title>Phylogenetically driven sequencing of extremely halophilic archaea reveals strategies for static and dynamic osmo-response.</title>
        <authorList>
            <person name="Becker E.A."/>
            <person name="Seitzer P.M."/>
            <person name="Tritt A."/>
            <person name="Larsen D."/>
            <person name="Krusor M."/>
            <person name="Yao A.I."/>
            <person name="Wu D."/>
            <person name="Madern D."/>
            <person name="Eisen J.A."/>
            <person name="Darling A.E."/>
            <person name="Facciotti M.T."/>
        </authorList>
    </citation>
    <scope>NUCLEOTIDE SEQUENCE [LARGE SCALE GENOMIC DNA]</scope>
    <source>
        <strain evidence="3 4">JCM 14848</strain>
    </source>
</reference>
<dbReference type="InterPro" id="IPR011047">
    <property type="entry name" value="Quinoprotein_ADH-like_sf"/>
</dbReference>
<gene>
    <name evidence="3" type="ORF">C474_18885</name>
</gene>
<feature type="region of interest" description="Disordered" evidence="1">
    <location>
        <begin position="130"/>
        <end position="151"/>
    </location>
</feature>
<evidence type="ECO:0000313" key="3">
    <source>
        <dbReference type="EMBL" id="ELZ26736.1"/>
    </source>
</evidence>
<dbReference type="InterPro" id="IPR002372">
    <property type="entry name" value="PQQ_rpt_dom"/>
</dbReference>
<dbReference type="Gene3D" id="2.130.10.10">
    <property type="entry name" value="YVTN repeat-like/Quinoprotein amine dehydrogenase"/>
    <property type="match status" value="2"/>
</dbReference>
<comment type="caution">
    <text evidence="3">The sequence shown here is derived from an EMBL/GenBank/DDBJ whole genome shotgun (WGS) entry which is preliminary data.</text>
</comment>
<dbReference type="SMART" id="SM00564">
    <property type="entry name" value="PQQ"/>
    <property type="match status" value="3"/>
</dbReference>
<dbReference type="RefSeq" id="WP_008389546.1">
    <property type="nucleotide sequence ID" value="NZ_AOIV01000042.1"/>
</dbReference>
<dbReference type="Pfam" id="PF13360">
    <property type="entry name" value="PQQ_2"/>
    <property type="match status" value="1"/>
</dbReference>
<dbReference type="InterPro" id="IPR018391">
    <property type="entry name" value="PQQ_b-propeller_rpt"/>
</dbReference>
<feature type="domain" description="Pyrrolo-quinoline quinone repeat" evidence="2">
    <location>
        <begin position="82"/>
        <end position="312"/>
    </location>
</feature>
<dbReference type="OrthoDB" id="8638at2157"/>
<dbReference type="PANTHER" id="PTHR34512">
    <property type="entry name" value="CELL SURFACE PROTEIN"/>
    <property type="match status" value="1"/>
</dbReference>
<dbReference type="InterPro" id="IPR015943">
    <property type="entry name" value="WD40/YVTN_repeat-like_dom_sf"/>
</dbReference>
<accession>M0CU43</accession>
<proteinExistence type="predicted"/>
<dbReference type="EMBL" id="AOIV01000042">
    <property type="protein sequence ID" value="ELZ26736.1"/>
    <property type="molecule type" value="Genomic_DNA"/>
</dbReference>
<dbReference type="InParanoid" id="M0CU43"/>
<feature type="compositionally biased region" description="Low complexity" evidence="1">
    <location>
        <begin position="130"/>
        <end position="142"/>
    </location>
</feature>
<dbReference type="AlphaFoldDB" id="M0CU43"/>
<keyword evidence="4" id="KW-1185">Reference proteome</keyword>
<evidence type="ECO:0000259" key="2">
    <source>
        <dbReference type="Pfam" id="PF13360"/>
    </source>
</evidence>
<evidence type="ECO:0000313" key="4">
    <source>
        <dbReference type="Proteomes" id="UP000011513"/>
    </source>
</evidence>
<sequence length="313" mass="32885">MSRDDGAWKWGTYGRDQTPAAGLPRAAALAPDSLYTADGRYARAFDRDGTFRWQTAYPENSGGEARIYGVLPTGDGVLLGGHGRLSVFDSNGDYQWTFADTGGSGATYPALAADELYVAGPGPLLSLSPRSSPESLLGRPPSTEWVSDAPGGPTWPVVTDEYVVLGDTDRAGGGRTRGNLHVYRRDGTHVRSISSDGGHSHLAVASDQSAVLYGTGVFGDVEGTVTALDLSSGETRWTREDLSVAEWGTSLVVAGDTCLFAEATDGHSARVHALDVATGETRWVLATERTPEALIVAGSQVYLATAGGLVAYE</sequence>
<evidence type="ECO:0000256" key="1">
    <source>
        <dbReference type="SAM" id="MobiDB-lite"/>
    </source>
</evidence>
<organism evidence="3 4">
    <name type="scientific">Halogeometricum pallidum JCM 14848</name>
    <dbReference type="NCBI Taxonomy" id="1227487"/>
    <lineage>
        <taxon>Archaea</taxon>
        <taxon>Methanobacteriati</taxon>
        <taxon>Methanobacteriota</taxon>
        <taxon>Stenosarchaea group</taxon>
        <taxon>Halobacteria</taxon>
        <taxon>Halobacteriales</taxon>
        <taxon>Haloferacaceae</taxon>
        <taxon>Halogeometricum</taxon>
    </lineage>
</organism>
<name>M0CU43_HALPD</name>
<dbReference type="PANTHER" id="PTHR34512:SF30">
    <property type="entry name" value="OUTER MEMBRANE PROTEIN ASSEMBLY FACTOR BAMB"/>
    <property type="match status" value="1"/>
</dbReference>
<dbReference type="Proteomes" id="UP000011513">
    <property type="component" value="Unassembled WGS sequence"/>
</dbReference>